<evidence type="ECO:0000313" key="7">
    <source>
        <dbReference type="Proteomes" id="UP000823399"/>
    </source>
</evidence>
<dbReference type="InterPro" id="IPR027417">
    <property type="entry name" value="P-loop_NTPase"/>
</dbReference>
<dbReference type="GeneID" id="64693380"/>
<dbReference type="PANTHER" id="PTHR32341:SF10">
    <property type="entry name" value="INTERFERON-INDUCIBLE GTPASE 5"/>
    <property type="match status" value="1"/>
</dbReference>
<feature type="non-terminal residue" evidence="6">
    <location>
        <position position="1"/>
    </location>
</feature>
<protein>
    <recommendedName>
        <fullName evidence="5">IRG-type G domain-containing protein</fullName>
    </recommendedName>
</protein>
<evidence type="ECO:0000256" key="1">
    <source>
        <dbReference type="ARBA" id="ARBA00005429"/>
    </source>
</evidence>
<keyword evidence="2" id="KW-0547">Nucleotide-binding</keyword>
<dbReference type="InterPro" id="IPR007743">
    <property type="entry name" value="Immunity-related_GTPase-like"/>
</dbReference>
<dbReference type="RefSeq" id="XP_041295043.1">
    <property type="nucleotide sequence ID" value="XM_041431121.1"/>
</dbReference>
<dbReference type="InterPro" id="IPR030385">
    <property type="entry name" value="G_IRG_dom"/>
</dbReference>
<dbReference type="Proteomes" id="UP000823399">
    <property type="component" value="Unassembled WGS sequence"/>
</dbReference>
<dbReference type="GO" id="GO:0016020">
    <property type="term" value="C:membrane"/>
    <property type="evidence" value="ECO:0007669"/>
    <property type="project" value="InterPro"/>
</dbReference>
<organism evidence="6 7">
    <name type="scientific">Suillus discolor</name>
    <dbReference type="NCBI Taxonomy" id="1912936"/>
    <lineage>
        <taxon>Eukaryota</taxon>
        <taxon>Fungi</taxon>
        <taxon>Dikarya</taxon>
        <taxon>Basidiomycota</taxon>
        <taxon>Agaricomycotina</taxon>
        <taxon>Agaricomycetes</taxon>
        <taxon>Agaricomycetidae</taxon>
        <taxon>Boletales</taxon>
        <taxon>Suillineae</taxon>
        <taxon>Suillaceae</taxon>
        <taxon>Suillus</taxon>
    </lineage>
</organism>
<dbReference type="Pfam" id="PF05049">
    <property type="entry name" value="IIGP"/>
    <property type="match status" value="1"/>
</dbReference>
<dbReference type="OrthoDB" id="2681383at2759"/>
<dbReference type="GO" id="GO:0005525">
    <property type="term" value="F:GTP binding"/>
    <property type="evidence" value="ECO:0007669"/>
    <property type="project" value="UniProtKB-KW"/>
</dbReference>
<name>A0A9P7JVR4_9AGAM</name>
<dbReference type="GO" id="GO:0016787">
    <property type="term" value="F:hydrolase activity"/>
    <property type="evidence" value="ECO:0007669"/>
    <property type="project" value="UniProtKB-KW"/>
</dbReference>
<sequence length="76" mass="8208">FAVTGSARAGKSSFINAVRGLSRNHLMAAPTGIIETTSTVGSYPDPCPNSRMIWYDVHGSGTPKVSDWKYFKDMGL</sequence>
<keyword evidence="3" id="KW-0378">Hydrolase</keyword>
<gene>
    <name evidence="6" type="ORF">F5147DRAFT_572914</name>
</gene>
<dbReference type="SUPFAM" id="SSF52540">
    <property type="entry name" value="P-loop containing nucleoside triphosphate hydrolases"/>
    <property type="match status" value="1"/>
</dbReference>
<dbReference type="InterPro" id="IPR051515">
    <property type="entry name" value="IRG"/>
</dbReference>
<evidence type="ECO:0000256" key="2">
    <source>
        <dbReference type="ARBA" id="ARBA00022741"/>
    </source>
</evidence>
<evidence type="ECO:0000259" key="5">
    <source>
        <dbReference type="PROSITE" id="PS51716"/>
    </source>
</evidence>
<keyword evidence="4" id="KW-0342">GTP-binding</keyword>
<comment type="caution">
    <text evidence="6">The sequence shown here is derived from an EMBL/GenBank/DDBJ whole genome shotgun (WGS) entry which is preliminary data.</text>
</comment>
<dbReference type="Gene3D" id="3.40.50.300">
    <property type="entry name" value="P-loop containing nucleotide triphosphate hydrolases"/>
    <property type="match status" value="1"/>
</dbReference>
<evidence type="ECO:0000256" key="4">
    <source>
        <dbReference type="ARBA" id="ARBA00023134"/>
    </source>
</evidence>
<comment type="similarity">
    <text evidence="1">Belongs to the TRAFAC class dynamin-like GTPase superfamily. IRG family.</text>
</comment>
<accession>A0A9P7JVR4</accession>
<reference evidence="6" key="1">
    <citation type="journal article" date="2020" name="New Phytol.">
        <title>Comparative genomics reveals dynamic genome evolution in host specialist ectomycorrhizal fungi.</title>
        <authorList>
            <person name="Lofgren L.A."/>
            <person name="Nguyen N.H."/>
            <person name="Vilgalys R."/>
            <person name="Ruytinx J."/>
            <person name="Liao H.L."/>
            <person name="Branco S."/>
            <person name="Kuo A."/>
            <person name="LaButti K."/>
            <person name="Lipzen A."/>
            <person name="Andreopoulos W."/>
            <person name="Pangilinan J."/>
            <person name="Riley R."/>
            <person name="Hundley H."/>
            <person name="Na H."/>
            <person name="Barry K."/>
            <person name="Grigoriev I.V."/>
            <person name="Stajich J.E."/>
            <person name="Kennedy P.G."/>
        </authorList>
    </citation>
    <scope>NUCLEOTIDE SEQUENCE</scope>
    <source>
        <strain evidence="6">FC423</strain>
    </source>
</reference>
<keyword evidence="7" id="KW-1185">Reference proteome</keyword>
<evidence type="ECO:0000313" key="6">
    <source>
        <dbReference type="EMBL" id="KAG2111986.1"/>
    </source>
</evidence>
<dbReference type="EMBL" id="JABBWM010000016">
    <property type="protein sequence ID" value="KAG2111986.1"/>
    <property type="molecule type" value="Genomic_DNA"/>
</dbReference>
<dbReference type="AlphaFoldDB" id="A0A9P7JVR4"/>
<dbReference type="PROSITE" id="PS51716">
    <property type="entry name" value="G_IRG"/>
    <property type="match status" value="1"/>
</dbReference>
<proteinExistence type="inferred from homology"/>
<feature type="domain" description="IRG-type G" evidence="5">
    <location>
        <begin position="1"/>
        <end position="76"/>
    </location>
</feature>
<evidence type="ECO:0000256" key="3">
    <source>
        <dbReference type="ARBA" id="ARBA00022801"/>
    </source>
</evidence>
<dbReference type="PANTHER" id="PTHR32341">
    <property type="entry name" value="INTERFERON-INDUCIBLE GTPASE"/>
    <property type="match status" value="1"/>
</dbReference>